<evidence type="ECO:0000313" key="1">
    <source>
        <dbReference type="EMBL" id="KAG8057109.1"/>
    </source>
</evidence>
<dbReference type="EMBL" id="JAAALK010000287">
    <property type="protein sequence ID" value="KAG8057109.1"/>
    <property type="molecule type" value="Genomic_DNA"/>
</dbReference>
<protein>
    <submittedName>
        <fullName evidence="1">Uncharacterized protein</fullName>
    </submittedName>
</protein>
<sequence length="155" mass="17516">MTGCHTAQALTFPVLCTTGLAGLDTRHLPVPLQFVQSLRNGNGPDHPPDYLLVHHYARQKGCRRSMSSFPIIVIHIHMYHMLSADHFRACRQLTGADDDLKNKSNILIFFLRRKPRGSVVLIWMGLLVFRPYLSAADHLVLVRAEDSCKQNSSKK</sequence>
<dbReference type="AlphaFoldDB" id="A0A8J5VV00"/>
<accession>A0A8J5VV00</accession>
<dbReference type="Proteomes" id="UP000729402">
    <property type="component" value="Unassembled WGS sequence"/>
</dbReference>
<name>A0A8J5VV00_ZIZPA</name>
<gene>
    <name evidence="1" type="ORF">GUJ93_ZPchr0002g23283</name>
</gene>
<organism evidence="1 2">
    <name type="scientific">Zizania palustris</name>
    <name type="common">Northern wild rice</name>
    <dbReference type="NCBI Taxonomy" id="103762"/>
    <lineage>
        <taxon>Eukaryota</taxon>
        <taxon>Viridiplantae</taxon>
        <taxon>Streptophyta</taxon>
        <taxon>Embryophyta</taxon>
        <taxon>Tracheophyta</taxon>
        <taxon>Spermatophyta</taxon>
        <taxon>Magnoliopsida</taxon>
        <taxon>Liliopsida</taxon>
        <taxon>Poales</taxon>
        <taxon>Poaceae</taxon>
        <taxon>BOP clade</taxon>
        <taxon>Oryzoideae</taxon>
        <taxon>Oryzeae</taxon>
        <taxon>Zizaniinae</taxon>
        <taxon>Zizania</taxon>
    </lineage>
</organism>
<keyword evidence="2" id="KW-1185">Reference proteome</keyword>
<proteinExistence type="predicted"/>
<evidence type="ECO:0000313" key="2">
    <source>
        <dbReference type="Proteomes" id="UP000729402"/>
    </source>
</evidence>
<reference evidence="1" key="2">
    <citation type="submission" date="2021-02" db="EMBL/GenBank/DDBJ databases">
        <authorList>
            <person name="Kimball J.A."/>
            <person name="Haas M.W."/>
            <person name="Macchietto M."/>
            <person name="Kono T."/>
            <person name="Duquette J."/>
            <person name="Shao M."/>
        </authorList>
    </citation>
    <scope>NUCLEOTIDE SEQUENCE</scope>
    <source>
        <tissue evidence="1">Fresh leaf tissue</tissue>
    </source>
</reference>
<comment type="caution">
    <text evidence="1">The sequence shown here is derived from an EMBL/GenBank/DDBJ whole genome shotgun (WGS) entry which is preliminary data.</text>
</comment>
<reference evidence="1" key="1">
    <citation type="journal article" date="2021" name="bioRxiv">
        <title>Whole Genome Assembly and Annotation of Northern Wild Rice, Zizania palustris L., Supports a Whole Genome Duplication in the Zizania Genus.</title>
        <authorList>
            <person name="Haas M."/>
            <person name="Kono T."/>
            <person name="Macchietto M."/>
            <person name="Millas R."/>
            <person name="McGilp L."/>
            <person name="Shao M."/>
            <person name="Duquette J."/>
            <person name="Hirsch C.N."/>
            <person name="Kimball J."/>
        </authorList>
    </citation>
    <scope>NUCLEOTIDE SEQUENCE</scope>
    <source>
        <tissue evidence="1">Fresh leaf tissue</tissue>
    </source>
</reference>